<proteinExistence type="predicted"/>
<evidence type="ECO:0000313" key="2">
    <source>
        <dbReference type="EMBL" id="GMF22637.1"/>
    </source>
</evidence>
<dbReference type="AlphaFoldDB" id="A0A9W6TZ88"/>
<organism evidence="2 3">
    <name type="scientific">Phytophthora fragariaefolia</name>
    <dbReference type="NCBI Taxonomy" id="1490495"/>
    <lineage>
        <taxon>Eukaryota</taxon>
        <taxon>Sar</taxon>
        <taxon>Stramenopiles</taxon>
        <taxon>Oomycota</taxon>
        <taxon>Peronosporomycetes</taxon>
        <taxon>Peronosporales</taxon>
        <taxon>Peronosporaceae</taxon>
        <taxon>Phytophthora</taxon>
    </lineage>
</organism>
<comment type="caution">
    <text evidence="2">The sequence shown here is derived from an EMBL/GenBank/DDBJ whole genome shotgun (WGS) entry which is preliminary data.</text>
</comment>
<name>A0A9W6TZ88_9STRA</name>
<feature type="domain" description="Reverse transcriptase Ty1/copia-type" evidence="1">
    <location>
        <begin position="70"/>
        <end position="133"/>
    </location>
</feature>
<gene>
    <name evidence="2" type="ORF">Pfra01_000336800</name>
</gene>
<dbReference type="Pfam" id="PF07727">
    <property type="entry name" value="RVT_2"/>
    <property type="match status" value="1"/>
</dbReference>
<dbReference type="InterPro" id="IPR013103">
    <property type="entry name" value="RVT_2"/>
</dbReference>
<dbReference type="EMBL" id="BSXT01000260">
    <property type="protein sequence ID" value="GMF22637.1"/>
    <property type="molecule type" value="Genomic_DNA"/>
</dbReference>
<evidence type="ECO:0000313" key="3">
    <source>
        <dbReference type="Proteomes" id="UP001165121"/>
    </source>
</evidence>
<sequence length="214" mass="24122">MASPPTERCLKRPSRKQKVNVRLSDYVVAHVQATTDVQIPTTYKHTSASKFWSLWRAAMLAELQSLKKHKTWKLVPRTDAKKHKVRWVFAVKKAERGRIKIFKARLVIHGFKQELGINYIETYAPVIRFGTIRASQHGGQFFIAEAKSVPVMGLHSQHCRMSRHGVPPDNDKPRIQLLVVLGSEGALGGLLRPLEGTQPSADDGFETFDLCSLT</sequence>
<protein>
    <submittedName>
        <fullName evidence="2">Unnamed protein product</fullName>
    </submittedName>
</protein>
<dbReference type="OrthoDB" id="123925at2759"/>
<reference evidence="2" key="1">
    <citation type="submission" date="2023-04" db="EMBL/GenBank/DDBJ databases">
        <title>Phytophthora fragariaefolia NBRC 109709.</title>
        <authorList>
            <person name="Ichikawa N."/>
            <person name="Sato H."/>
            <person name="Tonouchi N."/>
        </authorList>
    </citation>
    <scope>NUCLEOTIDE SEQUENCE</scope>
    <source>
        <strain evidence="2">NBRC 109709</strain>
    </source>
</reference>
<accession>A0A9W6TZ88</accession>
<keyword evidence="3" id="KW-1185">Reference proteome</keyword>
<evidence type="ECO:0000259" key="1">
    <source>
        <dbReference type="Pfam" id="PF07727"/>
    </source>
</evidence>
<dbReference type="Proteomes" id="UP001165121">
    <property type="component" value="Unassembled WGS sequence"/>
</dbReference>